<feature type="transmembrane region" description="Helical" evidence="6">
    <location>
        <begin position="74"/>
        <end position="104"/>
    </location>
</feature>
<feature type="transmembrane region" description="Helical" evidence="6">
    <location>
        <begin position="330"/>
        <end position="351"/>
    </location>
</feature>
<feature type="transmembrane region" description="Helical" evidence="6">
    <location>
        <begin position="116"/>
        <end position="136"/>
    </location>
</feature>
<proteinExistence type="predicted"/>
<evidence type="ECO:0008006" key="9">
    <source>
        <dbReference type="Google" id="ProtNLM"/>
    </source>
</evidence>
<organism evidence="7 8">
    <name type="scientific">Microlunatus soli</name>
    <dbReference type="NCBI Taxonomy" id="630515"/>
    <lineage>
        <taxon>Bacteria</taxon>
        <taxon>Bacillati</taxon>
        <taxon>Actinomycetota</taxon>
        <taxon>Actinomycetes</taxon>
        <taxon>Propionibacteriales</taxon>
        <taxon>Propionibacteriaceae</taxon>
        <taxon>Microlunatus</taxon>
    </lineage>
</organism>
<dbReference type="InterPro" id="IPR035906">
    <property type="entry name" value="MetI-like_sf"/>
</dbReference>
<dbReference type="STRING" id="630515.SAMN04489812_5194"/>
<evidence type="ECO:0000256" key="3">
    <source>
        <dbReference type="ARBA" id="ARBA00022989"/>
    </source>
</evidence>
<keyword evidence="3 6" id="KW-1133">Transmembrane helix</keyword>
<dbReference type="EMBL" id="LT629772">
    <property type="protein sequence ID" value="SDT32557.1"/>
    <property type="molecule type" value="Genomic_DNA"/>
</dbReference>
<name>A0A1H1ZG65_9ACTN</name>
<feature type="transmembrane region" description="Helical" evidence="6">
    <location>
        <begin position="493"/>
        <end position="515"/>
    </location>
</feature>
<feature type="compositionally biased region" description="Basic and acidic residues" evidence="5">
    <location>
        <begin position="536"/>
        <end position="545"/>
    </location>
</feature>
<feature type="transmembrane region" description="Helical" evidence="6">
    <location>
        <begin position="20"/>
        <end position="39"/>
    </location>
</feature>
<evidence type="ECO:0000256" key="4">
    <source>
        <dbReference type="ARBA" id="ARBA00023136"/>
    </source>
</evidence>
<evidence type="ECO:0000256" key="1">
    <source>
        <dbReference type="ARBA" id="ARBA00004141"/>
    </source>
</evidence>
<feature type="transmembrane region" description="Helical" evidence="6">
    <location>
        <begin position="280"/>
        <end position="299"/>
    </location>
</feature>
<dbReference type="GO" id="GO:0016020">
    <property type="term" value="C:membrane"/>
    <property type="evidence" value="ECO:0007669"/>
    <property type="project" value="UniProtKB-SubCell"/>
</dbReference>
<comment type="subcellular location">
    <subcellularLocation>
        <location evidence="1">Membrane</location>
        <topology evidence="1">Multi-pass membrane protein</topology>
    </subcellularLocation>
</comment>
<keyword evidence="8" id="KW-1185">Reference proteome</keyword>
<feature type="transmembrane region" description="Helical" evidence="6">
    <location>
        <begin position="185"/>
        <end position="206"/>
    </location>
</feature>
<feature type="transmembrane region" description="Helical" evidence="6">
    <location>
        <begin position="151"/>
        <end position="173"/>
    </location>
</feature>
<dbReference type="AlphaFoldDB" id="A0A1H1ZG65"/>
<keyword evidence="2 6" id="KW-0812">Transmembrane</keyword>
<feature type="transmembrane region" description="Helical" evidence="6">
    <location>
        <begin position="396"/>
        <end position="417"/>
    </location>
</feature>
<dbReference type="OrthoDB" id="3539781at2"/>
<dbReference type="Proteomes" id="UP000199103">
    <property type="component" value="Chromosome I"/>
</dbReference>
<feature type="transmembrane region" description="Helical" evidence="6">
    <location>
        <begin position="363"/>
        <end position="384"/>
    </location>
</feature>
<evidence type="ECO:0000256" key="5">
    <source>
        <dbReference type="SAM" id="MobiDB-lite"/>
    </source>
</evidence>
<dbReference type="SUPFAM" id="SSF161098">
    <property type="entry name" value="MetI-like"/>
    <property type="match status" value="1"/>
</dbReference>
<feature type="transmembrane region" description="Helical" evidence="6">
    <location>
        <begin position="433"/>
        <end position="450"/>
    </location>
</feature>
<feature type="transmembrane region" description="Helical" evidence="6">
    <location>
        <begin position="236"/>
        <end position="259"/>
    </location>
</feature>
<feature type="region of interest" description="Disordered" evidence="5">
    <location>
        <begin position="531"/>
        <end position="552"/>
    </location>
</feature>
<protein>
    <recommendedName>
        <fullName evidence="9">ABC-type sugar transport system, permease component</fullName>
    </recommendedName>
</protein>
<dbReference type="RefSeq" id="WP_091528995.1">
    <property type="nucleotide sequence ID" value="NZ_LT629772.1"/>
</dbReference>
<reference evidence="7 8" key="1">
    <citation type="submission" date="2016-10" db="EMBL/GenBank/DDBJ databases">
        <authorList>
            <person name="de Groot N.N."/>
        </authorList>
    </citation>
    <scope>NUCLEOTIDE SEQUENCE [LARGE SCALE GENOMIC DNA]</scope>
    <source>
        <strain evidence="7 8">DSM 21800</strain>
    </source>
</reference>
<accession>A0A1H1ZG65</accession>
<sequence>MSVGPARVGPARPVRLGPAWVGWLLLAPALVLMIVQLLVPGIRTVLISLRGSTAFGGSQHRTIGVDGYRHADDLAAALGGSLACAALLLVAALTIGPVTGLVLARATGITAVIGRGLLGLLLCCYAPTAMVLGLLFDSGYTGVAGLMLDTFIIYLPVAVAGSALLWSTIFRAADVGDRRTRPSGAGILAGAIMVGIACLAGGLQSFEAPVLLAGGRMVSTANLILYSLQSARFDTAAAVCTVLMIIVAALGLAAGVIMIALRARFVLSPVTLSAQRSPGLLKAVAVGIPLVIAVVVVILHRDWVVGLVQAGTDLPGPDSALVLQTLFNTWVPSGLGALIQVVVALLAGAAIGWWQPIGRHSRWLLLAFAPWLFAGGLPLIVAEYDARGAEPRSEDWTALIPSVWVITPAIFVLSWLFEELRAAAVVGRQRNPLPIVGAALLTLVICWIVQAQDLLRPMFLTTRTITAPMLSFRSVQTSFRADGTLWLVLPLPMLLSFAVVAAAALIMLAPVRLVVGSTSVTRSAIGPAVSRAAAPDADRPADHRHAPPRPTS</sequence>
<keyword evidence="4 6" id="KW-0472">Membrane</keyword>
<evidence type="ECO:0000256" key="6">
    <source>
        <dbReference type="SAM" id="Phobius"/>
    </source>
</evidence>
<evidence type="ECO:0000313" key="8">
    <source>
        <dbReference type="Proteomes" id="UP000199103"/>
    </source>
</evidence>
<gene>
    <name evidence="7" type="ORF">SAMN04489812_5194</name>
</gene>
<evidence type="ECO:0000256" key="2">
    <source>
        <dbReference type="ARBA" id="ARBA00022692"/>
    </source>
</evidence>
<evidence type="ECO:0000313" key="7">
    <source>
        <dbReference type="EMBL" id="SDT32557.1"/>
    </source>
</evidence>